<accession>F7FYS6</accession>
<feature type="repeat" description="ANK" evidence="18">
    <location>
        <begin position="602"/>
        <end position="634"/>
    </location>
</feature>
<dbReference type="FunFam" id="2.30.30.40:FF:000044">
    <property type="entry name" value="E3 ubiquitin-protein ligase MIB2, putative"/>
    <property type="match status" value="1"/>
</dbReference>
<keyword evidence="8" id="KW-0808">Transferase</keyword>
<dbReference type="FunFam" id="2.30.30.40:FF:000078">
    <property type="entry name" value="Putative e3 ubiquitin-protein ligase mib2"/>
    <property type="match status" value="1"/>
</dbReference>
<keyword evidence="14" id="KW-0862">Zinc</keyword>
<evidence type="ECO:0000313" key="24">
    <source>
        <dbReference type="Proteomes" id="UP000008225"/>
    </source>
</evidence>
<reference evidence="23" key="3">
    <citation type="submission" date="2025-09" db="UniProtKB">
        <authorList>
            <consortium name="Ensembl"/>
        </authorList>
    </citation>
    <scope>IDENTIFICATION</scope>
</reference>
<keyword evidence="16" id="KW-0009">Actin-binding</keyword>
<dbReference type="PROSITE" id="PS50297">
    <property type="entry name" value="ANK_REP_REGION"/>
    <property type="match status" value="5"/>
</dbReference>
<evidence type="ECO:0000256" key="2">
    <source>
        <dbReference type="ARBA" id="ARBA00004177"/>
    </source>
</evidence>
<keyword evidence="6" id="KW-0963">Cytoplasm</keyword>
<comment type="pathway">
    <text evidence="4">Protein modification; protein ubiquitination.</text>
</comment>
<dbReference type="InterPro" id="IPR043145">
    <property type="entry name" value="Znf_ZZ_sf"/>
</dbReference>
<evidence type="ECO:0000256" key="16">
    <source>
        <dbReference type="ARBA" id="ARBA00023203"/>
    </source>
</evidence>
<dbReference type="PROSITE" id="PS50088">
    <property type="entry name" value="ANK_REPEAT"/>
    <property type="match status" value="5"/>
</dbReference>
<dbReference type="SMART" id="SM00248">
    <property type="entry name" value="ANK"/>
    <property type="match status" value="9"/>
</dbReference>
<evidence type="ECO:0000256" key="17">
    <source>
        <dbReference type="ARBA" id="ARBA00065675"/>
    </source>
</evidence>
<organism evidence="23 24">
    <name type="scientific">Callithrix jacchus</name>
    <name type="common">White-tufted-ear marmoset</name>
    <name type="synonym">Simia Jacchus</name>
    <dbReference type="NCBI Taxonomy" id="9483"/>
    <lineage>
        <taxon>Eukaryota</taxon>
        <taxon>Metazoa</taxon>
        <taxon>Chordata</taxon>
        <taxon>Craniata</taxon>
        <taxon>Vertebrata</taxon>
        <taxon>Euteleostomi</taxon>
        <taxon>Mammalia</taxon>
        <taxon>Eutheria</taxon>
        <taxon>Euarchontoglires</taxon>
        <taxon>Primates</taxon>
        <taxon>Haplorrhini</taxon>
        <taxon>Platyrrhini</taxon>
        <taxon>Cebidae</taxon>
        <taxon>Callitrichinae</taxon>
        <taxon>Callithrix</taxon>
        <taxon>Callithrix</taxon>
    </lineage>
</organism>
<protein>
    <recommendedName>
        <fullName evidence="5">RING-type E3 ubiquitin transferase</fullName>
        <ecNumber evidence="5">2.3.2.27</ecNumber>
    </recommendedName>
</protein>
<evidence type="ECO:0000256" key="19">
    <source>
        <dbReference type="PROSITE-ProRule" id="PRU00228"/>
    </source>
</evidence>
<evidence type="ECO:0000256" key="10">
    <source>
        <dbReference type="ARBA" id="ARBA00022737"/>
    </source>
</evidence>
<dbReference type="SMART" id="SM00291">
    <property type="entry name" value="ZnF_ZZ"/>
    <property type="match status" value="1"/>
</dbReference>
<comment type="subunit">
    <text evidence="17">Interacts with actin monomer.</text>
</comment>
<dbReference type="FunFam" id="1.25.40.20:FF:000158">
    <property type="entry name" value="E3 ubiquitin-protein ligase MIB2 isoform X3"/>
    <property type="match status" value="1"/>
</dbReference>
<keyword evidence="13" id="KW-0833">Ubl conjugation pathway</keyword>
<dbReference type="InterPro" id="IPR000433">
    <property type="entry name" value="Znf_ZZ"/>
</dbReference>
<dbReference type="Pfam" id="PF12796">
    <property type="entry name" value="Ank_2"/>
    <property type="match status" value="2"/>
</dbReference>
<dbReference type="GeneTree" id="ENSGT00940000158097"/>
<dbReference type="CDD" id="cd02339">
    <property type="entry name" value="ZZ_Mind_bomb"/>
    <property type="match status" value="1"/>
</dbReference>
<keyword evidence="24" id="KW-1185">Reference proteome</keyword>
<dbReference type="PANTHER" id="PTHR24202">
    <property type="entry name" value="E3 UBIQUITIN-PROTEIN LIGASE MIB2"/>
    <property type="match status" value="1"/>
</dbReference>
<dbReference type="UniPathway" id="UPA00143"/>
<dbReference type="GO" id="GO:0005768">
    <property type="term" value="C:endosome"/>
    <property type="evidence" value="ECO:0007669"/>
    <property type="project" value="UniProtKB-SubCell"/>
</dbReference>
<gene>
    <name evidence="23" type="primary">MIB2</name>
</gene>
<dbReference type="InterPro" id="IPR037252">
    <property type="entry name" value="Mib_Herc2_sf"/>
</dbReference>
<dbReference type="Pfam" id="PF00569">
    <property type="entry name" value="ZZ"/>
    <property type="match status" value="1"/>
</dbReference>
<feature type="domain" description="MIB/HERC2" evidence="22">
    <location>
        <begin position="1"/>
        <end position="80"/>
    </location>
</feature>
<dbReference type="GO" id="GO:0008270">
    <property type="term" value="F:zinc ion binding"/>
    <property type="evidence" value="ECO:0007669"/>
    <property type="project" value="UniProtKB-KW"/>
</dbReference>
<keyword evidence="9" id="KW-0479">Metal-binding</keyword>
<dbReference type="Pfam" id="PF18346">
    <property type="entry name" value="SH3_15"/>
    <property type="match status" value="2"/>
</dbReference>
<dbReference type="PROSITE" id="PS51416">
    <property type="entry name" value="MIB_HERC2"/>
    <property type="match status" value="2"/>
</dbReference>
<dbReference type="Gene3D" id="3.30.60.90">
    <property type="match status" value="1"/>
</dbReference>
<evidence type="ECO:0000256" key="15">
    <source>
        <dbReference type="ARBA" id="ARBA00022843"/>
    </source>
</evidence>
<feature type="repeat" description="ANK" evidence="18">
    <location>
        <begin position="399"/>
        <end position="431"/>
    </location>
</feature>
<feature type="region of interest" description="Disordered" evidence="20">
    <location>
        <begin position="735"/>
        <end position="754"/>
    </location>
</feature>
<dbReference type="GO" id="GO:0003779">
    <property type="term" value="F:actin binding"/>
    <property type="evidence" value="ECO:0007669"/>
    <property type="project" value="UniProtKB-KW"/>
</dbReference>
<reference evidence="23" key="2">
    <citation type="submission" date="2025-08" db="UniProtKB">
        <authorList>
            <consortium name="Ensembl"/>
        </authorList>
    </citation>
    <scope>IDENTIFICATION</scope>
</reference>
<dbReference type="Pfam" id="PF06701">
    <property type="entry name" value="MIB_HERC2"/>
    <property type="match status" value="1"/>
</dbReference>
<feature type="repeat" description="ANK" evidence="18">
    <location>
        <begin position="432"/>
        <end position="464"/>
    </location>
</feature>
<evidence type="ECO:0000256" key="1">
    <source>
        <dbReference type="ARBA" id="ARBA00000900"/>
    </source>
</evidence>
<evidence type="ECO:0000259" key="22">
    <source>
        <dbReference type="PROSITE" id="PS51416"/>
    </source>
</evidence>
<dbReference type="PANTHER" id="PTHR24202:SF4">
    <property type="entry name" value="E3 UBIQUITIN-PROTEIN LIGASE MIB2-RELATED"/>
    <property type="match status" value="1"/>
</dbReference>
<evidence type="ECO:0000256" key="5">
    <source>
        <dbReference type="ARBA" id="ARBA00012483"/>
    </source>
</evidence>
<evidence type="ECO:0000313" key="23">
    <source>
        <dbReference type="Ensembl" id="ENSCJAP00000020198.2"/>
    </source>
</evidence>
<feature type="domain" description="MIB/HERC2" evidence="22">
    <location>
        <begin position="149"/>
        <end position="225"/>
    </location>
</feature>
<dbReference type="SUPFAM" id="SSF48403">
    <property type="entry name" value="Ankyrin repeat"/>
    <property type="match status" value="1"/>
</dbReference>
<keyword evidence="12 19" id="KW-0863">Zinc-finger</keyword>
<evidence type="ECO:0000256" key="13">
    <source>
        <dbReference type="ARBA" id="ARBA00022786"/>
    </source>
</evidence>
<proteinExistence type="predicted"/>
<evidence type="ECO:0000256" key="18">
    <source>
        <dbReference type="PROSITE-ProRule" id="PRU00023"/>
    </source>
</evidence>
<evidence type="ECO:0000256" key="9">
    <source>
        <dbReference type="ARBA" id="ARBA00022723"/>
    </source>
</evidence>
<evidence type="ECO:0000256" key="8">
    <source>
        <dbReference type="ARBA" id="ARBA00022679"/>
    </source>
</evidence>
<dbReference type="Gene3D" id="1.25.40.20">
    <property type="entry name" value="Ankyrin repeat-containing domain"/>
    <property type="match status" value="2"/>
</dbReference>
<dbReference type="SUPFAM" id="SSF159034">
    <property type="entry name" value="Mib/herc2 domain-like"/>
    <property type="match status" value="2"/>
</dbReference>
<evidence type="ECO:0000256" key="14">
    <source>
        <dbReference type="ARBA" id="ARBA00022833"/>
    </source>
</evidence>
<dbReference type="InterPro" id="IPR002110">
    <property type="entry name" value="Ankyrin_rpt"/>
</dbReference>
<dbReference type="Pfam" id="PF00023">
    <property type="entry name" value="Ank"/>
    <property type="match status" value="2"/>
</dbReference>
<dbReference type="PROSITE" id="PS50135">
    <property type="entry name" value="ZF_ZZ_2"/>
    <property type="match status" value="1"/>
</dbReference>
<dbReference type="InterPro" id="IPR042056">
    <property type="entry name" value="MIB1/2_ZZ"/>
</dbReference>
<evidence type="ECO:0000256" key="12">
    <source>
        <dbReference type="ARBA" id="ARBA00022771"/>
    </source>
</evidence>
<feature type="domain" description="ZZ-type" evidence="21">
    <location>
        <begin position="86"/>
        <end position="138"/>
    </location>
</feature>
<dbReference type="Proteomes" id="UP000008225">
    <property type="component" value="Chromosome 7"/>
</dbReference>
<dbReference type="Gene3D" id="2.30.30.40">
    <property type="entry name" value="SH3 Domains"/>
    <property type="match status" value="2"/>
</dbReference>
<keyword evidence="10" id="KW-0677">Repeat</keyword>
<dbReference type="InterPro" id="IPR036770">
    <property type="entry name" value="Ankyrin_rpt-contain_sf"/>
</dbReference>
<dbReference type="PRINTS" id="PR01415">
    <property type="entry name" value="ANKYRIN"/>
</dbReference>
<evidence type="ECO:0000256" key="4">
    <source>
        <dbReference type="ARBA" id="ARBA00004906"/>
    </source>
</evidence>
<feature type="repeat" description="ANK" evidence="18">
    <location>
        <begin position="465"/>
        <end position="497"/>
    </location>
</feature>
<dbReference type="GO" id="GO:0016567">
    <property type="term" value="P:protein ubiquitination"/>
    <property type="evidence" value="ECO:0007669"/>
    <property type="project" value="UniProtKB-UniPathway"/>
</dbReference>
<evidence type="ECO:0000256" key="11">
    <source>
        <dbReference type="ARBA" id="ARBA00022753"/>
    </source>
</evidence>
<evidence type="ECO:0000256" key="20">
    <source>
        <dbReference type="SAM" id="MobiDB-lite"/>
    </source>
</evidence>
<keyword evidence="11" id="KW-0967">Endosome</keyword>
<reference evidence="23" key="1">
    <citation type="submission" date="2009-03" db="EMBL/GenBank/DDBJ databases">
        <authorList>
            <person name="Warren W."/>
            <person name="Ye L."/>
            <person name="Minx P."/>
            <person name="Worley K."/>
            <person name="Gibbs R."/>
            <person name="Wilson R.K."/>
        </authorList>
    </citation>
    <scope>NUCLEOTIDE SEQUENCE [LARGE SCALE GENOMIC DNA]</scope>
</reference>
<keyword evidence="15" id="KW-0832">Ubl conjugation</keyword>
<dbReference type="EC" id="2.3.2.27" evidence="5"/>
<dbReference type="FunFam" id="1.25.40.20:FF:000075">
    <property type="entry name" value="E3 ubiquitin-protein ligase MIB2 isoform X1"/>
    <property type="match status" value="1"/>
</dbReference>
<dbReference type="FunFam" id="3.30.60.90:FF:000004">
    <property type="entry name" value="Putative E3 ubiquitin-protein ligase MIB2"/>
    <property type="match status" value="1"/>
</dbReference>
<name>F7FYS6_CALJA</name>
<comment type="subcellular location">
    <subcellularLocation>
        <location evidence="3">Cytoplasm</location>
    </subcellularLocation>
    <subcellularLocation>
        <location evidence="2">Endosome</location>
    </subcellularLocation>
</comment>
<feature type="repeat" description="ANK" evidence="18">
    <location>
        <begin position="568"/>
        <end position="592"/>
    </location>
</feature>
<dbReference type="InterPro" id="IPR040847">
    <property type="entry name" value="SH3_15"/>
</dbReference>
<evidence type="ECO:0000256" key="7">
    <source>
        <dbReference type="ARBA" id="ARBA00022553"/>
    </source>
</evidence>
<evidence type="ECO:0000256" key="3">
    <source>
        <dbReference type="ARBA" id="ARBA00004496"/>
    </source>
</evidence>
<dbReference type="PROSITE" id="PS01357">
    <property type="entry name" value="ZF_ZZ_1"/>
    <property type="match status" value="1"/>
</dbReference>
<dbReference type="Bgee" id="ENSCJAG00000010931">
    <property type="expression patterns" value="Expressed in ovary and 6 other cell types or tissues"/>
</dbReference>
<dbReference type="SUPFAM" id="SSF57850">
    <property type="entry name" value="RING/U-box"/>
    <property type="match status" value="1"/>
</dbReference>
<comment type="catalytic activity">
    <reaction evidence="1">
        <text>S-ubiquitinyl-[E2 ubiquitin-conjugating enzyme]-L-cysteine + [acceptor protein]-L-lysine = [E2 ubiquitin-conjugating enzyme]-L-cysteine + N(6)-ubiquitinyl-[acceptor protein]-L-lysine.</text>
        <dbReference type="EC" id="2.3.2.27"/>
    </reaction>
</comment>
<dbReference type="AlphaFoldDB" id="F7FYS6"/>
<dbReference type="GO" id="GO:0061630">
    <property type="term" value="F:ubiquitin protein ligase activity"/>
    <property type="evidence" value="ECO:0007669"/>
    <property type="project" value="UniProtKB-EC"/>
</dbReference>
<evidence type="ECO:0000259" key="21">
    <source>
        <dbReference type="PROSITE" id="PS50135"/>
    </source>
</evidence>
<keyword evidence="7" id="KW-0597">Phosphoprotein</keyword>
<sequence length="754" mass="82290">MDPDPQAGVQVGMRVVRGVDWKWGQQDGGEGGVGTVVELGRHGSPSTPDRTVVVQWDQGTRTNYRAGYQGAHDLLLYDNAQIGVRHPNIICDCCKKHGLRGMRWKCRVCLDYDLCTQCYMHNKHELAHAFDRYETAHSRPVTLSPRQGLPRIPLRGIFQGAKVVRGPDWEWGSQDGKPAPLQRRVSADGQPFQHGDKVKCLLDTDVLREMQEGHGGWNPRMAEFIGQTGTVHRITDRGDVRVQFNHETRWTFHPGALTKHHSFWVGDVVRVIDDLDTVKRLQAGHGEWTDDMAPALGRVGKVVKVFGDGNLRVAVGGQRWTFSPSCLVAYRPEEDTNLDVAERARENKSSLSVALDKLRAQKSDPEHPGRLVVEVALGNAARALDLVRRRPEQVDTKNQGRTALQVAAYLGQVELVRLLLQARAGVDLPDDEGNTALHYAALGNQPEAARVLLNAGCRVDAINSTQSTALHVAVQRGFLEVVRTLCGRGCDVNLPDAHSDTPLHSAISAGTGASGIVEVLTEVPSIDVTATNSQGFTLLHHASLKGHVLAVRKILARARQLVDAKKEDGFTALHLAALNNHREVAQILIREGRCDVNVRNRKLQSPLHLAVQQAHVGLVPLLVDAGCSVNAEDEEGDTALHVALQRQQLLPLVADGAGGDPGPLQLLSRLQASGLPGSSELTVGTAVACFLALEGADVSYTNHRGRSPLDLAAEGRVLKALQGCAQRFRVRAQDEEVHQVPGGRQQETAPRRLR</sequence>
<dbReference type="Ensembl" id="ENSCJAT00000021339.4">
    <property type="protein sequence ID" value="ENSCJAP00000020198.2"/>
    <property type="gene ID" value="ENSCJAG00000010931.5"/>
</dbReference>
<evidence type="ECO:0000256" key="6">
    <source>
        <dbReference type="ARBA" id="ARBA00022490"/>
    </source>
</evidence>
<keyword evidence="18" id="KW-0040">ANK repeat</keyword>
<dbReference type="InterPro" id="IPR010606">
    <property type="entry name" value="Mib_Herc2"/>
</dbReference>